<proteinExistence type="predicted"/>
<dbReference type="KEGG" id="ccot:CCAX7_49830"/>
<dbReference type="EMBL" id="AP025739">
    <property type="protein sequence ID" value="BDI32932.1"/>
    <property type="molecule type" value="Genomic_DNA"/>
</dbReference>
<evidence type="ECO:0000313" key="3">
    <source>
        <dbReference type="EMBL" id="BDI32932.1"/>
    </source>
</evidence>
<dbReference type="AlphaFoldDB" id="A0A402CPJ3"/>
<protein>
    <submittedName>
        <fullName evidence="3">Uncharacterized protein</fullName>
    </submittedName>
</protein>
<gene>
    <name evidence="3" type="ORF">CCAX7_49830</name>
</gene>
<keyword evidence="2" id="KW-0732">Signal</keyword>
<keyword evidence="4" id="KW-1185">Reference proteome</keyword>
<evidence type="ECO:0000313" key="4">
    <source>
        <dbReference type="Proteomes" id="UP000287394"/>
    </source>
</evidence>
<reference evidence="3 4" key="1">
    <citation type="journal article" date="2019" name="Int. J. Syst. Evol. Microbiol.">
        <title>Capsulimonas corticalis gen. nov., sp. nov., an aerobic capsulated bacterium, of a novel bacterial order, Capsulimonadales ord. nov., of the class Armatimonadia of the phylum Armatimonadetes.</title>
        <authorList>
            <person name="Li J."/>
            <person name="Kudo C."/>
            <person name="Tonouchi A."/>
        </authorList>
    </citation>
    <scope>NUCLEOTIDE SEQUENCE [LARGE SCALE GENOMIC DNA]</scope>
    <source>
        <strain evidence="3 4">AX-7</strain>
    </source>
</reference>
<dbReference type="Proteomes" id="UP000287394">
    <property type="component" value="Chromosome"/>
</dbReference>
<evidence type="ECO:0000256" key="2">
    <source>
        <dbReference type="SAM" id="SignalP"/>
    </source>
</evidence>
<accession>A0A402CPJ3</accession>
<feature type="chain" id="PRO_5043949538" evidence="2">
    <location>
        <begin position="31"/>
        <end position="315"/>
    </location>
</feature>
<sequence length="315" mass="32749">MIKSVNIFQRRTLAPLTAVLALCGAYPASAASLSFNSTPVSDAVAQIDSKLGITISLKQGIDPNTRVTFSVDDLQGPGARLDAINQLANALNADFQKVIVVRKSSTDTAAPAPVLDSDAPVTFKEGSVAAREAIQTVAEVDGAVAKITENVDGSVKFTGDDMTAKEAAAEIARQSHTVWKTFYAITPRGRGGNSTGGKVIGYTASGKPILELPLRTFRNAPEPPPVDTTADANAATDPNAPNAQPGQNPQGQYPQGGNPYFGYYGPNYNPYNSMGYGGSGGYSNGSGLTVLPGWPGYGFGGGGPIILGTNNPYRY</sequence>
<evidence type="ECO:0000256" key="1">
    <source>
        <dbReference type="SAM" id="MobiDB-lite"/>
    </source>
</evidence>
<feature type="compositionally biased region" description="Low complexity" evidence="1">
    <location>
        <begin position="227"/>
        <end position="259"/>
    </location>
</feature>
<feature type="region of interest" description="Disordered" evidence="1">
    <location>
        <begin position="217"/>
        <end position="259"/>
    </location>
</feature>
<name>A0A402CPJ3_9BACT</name>
<feature type="signal peptide" evidence="2">
    <location>
        <begin position="1"/>
        <end position="30"/>
    </location>
</feature>
<organism evidence="3 4">
    <name type="scientific">Capsulimonas corticalis</name>
    <dbReference type="NCBI Taxonomy" id="2219043"/>
    <lineage>
        <taxon>Bacteria</taxon>
        <taxon>Bacillati</taxon>
        <taxon>Armatimonadota</taxon>
        <taxon>Armatimonadia</taxon>
        <taxon>Capsulimonadales</taxon>
        <taxon>Capsulimonadaceae</taxon>
        <taxon>Capsulimonas</taxon>
    </lineage>
</organism>
<dbReference type="RefSeq" id="WP_119319384.1">
    <property type="nucleotide sequence ID" value="NZ_AP025739.1"/>
</dbReference>